<keyword evidence="4" id="KW-1185">Reference proteome</keyword>
<dbReference type="Pfam" id="PF25692">
    <property type="entry name" value="Phage_depo_C"/>
    <property type="match status" value="1"/>
</dbReference>
<proteinExistence type="predicted"/>
<dbReference type="EMBL" id="CP113088">
    <property type="protein sequence ID" value="WAC01387.1"/>
    <property type="molecule type" value="Genomic_DNA"/>
</dbReference>
<dbReference type="Proteomes" id="UP001164705">
    <property type="component" value="Chromosome"/>
</dbReference>
<dbReference type="InterPro" id="IPR057996">
    <property type="entry name" value="K52_C"/>
</dbReference>
<evidence type="ECO:0000256" key="1">
    <source>
        <dbReference type="SAM" id="SignalP"/>
    </source>
</evidence>
<dbReference type="RefSeq" id="WP_267676001.1">
    <property type="nucleotide sequence ID" value="NZ_CP113088.1"/>
</dbReference>
<dbReference type="AlphaFoldDB" id="A0A9E8MTT9"/>
<sequence>MNRIITFLVMLMSITAVTAQAPSSRISYQAVVRDATNVALANTNVGLEITISQNSGTGPSVYSETQNTTTNINGIISIVIGNAMGFDTIDWTAGPYFITLGIDTSGGTNYTLSSVNQLLSVPYALHSLTADVAETADYASLTNTPVIITAEQSTKIDFITITAPVDVDQLQTDVITNTAKVSFPGFGTVPGTALEGDDVIWTKVVDDVFYNQGSVGIGVDETSSFGGATLHVAGPVLFDGVPATTVPGSLYYDNTGNGSFHYIDNTNTDVTLNAGAVTYNSGLWTTENGDATISTDVVMTVNLGVGSDASAGMDYGFSSLIIKENNTRILFDDSDDPSGTQPANDWQIEANASANGGTSHFAILDVTAGTTPFKILAGAPDHSLFIAETGNIGMGTNSPGNTLEVVGSIKATSFIGDGAGITGLTTGTGGLSNIDDTLIAADSNGDGTGEIAFQTQNTTRMTITNTGAVGIGTVAPVVALEVVGAVKANNMTLSGKANVQLLLISPSIETSATAFPTTYDVSDKSFITLNGDVVSTIQAFNGGVTGQEVTITALTSDITIVHNAATASQNFQLLGNTSIVLTANSSARFMFDGTNWYCIGLNN</sequence>
<name>A0A9E8MTT9_9FLAO</name>
<feature type="chain" id="PRO_5039151888" description="Depolymerase 2 capsule K5-specific C-terminal domain-containing protein" evidence="1">
    <location>
        <begin position="22"/>
        <end position="603"/>
    </location>
</feature>
<feature type="signal peptide" evidence="1">
    <location>
        <begin position="1"/>
        <end position="21"/>
    </location>
</feature>
<organism evidence="3 4">
    <name type="scientific">Lacinutrix neustonica</name>
    <dbReference type="NCBI Taxonomy" id="2980107"/>
    <lineage>
        <taxon>Bacteria</taxon>
        <taxon>Pseudomonadati</taxon>
        <taxon>Bacteroidota</taxon>
        <taxon>Flavobacteriia</taxon>
        <taxon>Flavobacteriales</taxon>
        <taxon>Flavobacteriaceae</taxon>
        <taxon>Lacinutrix</taxon>
    </lineage>
</organism>
<evidence type="ECO:0000313" key="4">
    <source>
        <dbReference type="Proteomes" id="UP001164705"/>
    </source>
</evidence>
<reference evidence="3" key="1">
    <citation type="submission" date="2022-11" db="EMBL/GenBank/DDBJ databases">
        <title>Lacinutrix neustonica HL-RS19T sp. nov., isolated from the surface microlayer sample of brackish Lake Shihwa.</title>
        <authorList>
            <person name="Choi J.Y."/>
            <person name="Hwang C.Y."/>
        </authorList>
    </citation>
    <scope>NUCLEOTIDE SEQUENCE</scope>
    <source>
        <strain evidence="3">HL-RS19</strain>
    </source>
</reference>
<keyword evidence="1" id="KW-0732">Signal</keyword>
<gene>
    <name evidence="3" type="ORF">N7U66_15190</name>
</gene>
<protein>
    <recommendedName>
        <fullName evidence="2">Depolymerase 2 capsule K5-specific C-terminal domain-containing protein</fullName>
    </recommendedName>
</protein>
<evidence type="ECO:0000259" key="2">
    <source>
        <dbReference type="Pfam" id="PF25692"/>
    </source>
</evidence>
<evidence type="ECO:0000313" key="3">
    <source>
        <dbReference type="EMBL" id="WAC01387.1"/>
    </source>
</evidence>
<accession>A0A9E8MTT9</accession>
<dbReference type="KEGG" id="lnu:N7U66_15190"/>
<feature type="domain" description="Depolymerase 2 capsule K5-specific C-terminal" evidence="2">
    <location>
        <begin position="518"/>
        <end position="597"/>
    </location>
</feature>